<evidence type="ECO:0000313" key="5">
    <source>
        <dbReference type="Proteomes" id="UP000799777"/>
    </source>
</evidence>
<evidence type="ECO:0000313" key="4">
    <source>
        <dbReference type="EMBL" id="KAF2033269.1"/>
    </source>
</evidence>
<name>A0A9P4LRZ4_9PLEO</name>
<dbReference type="AlphaFoldDB" id="A0A9P4LRZ4"/>
<comment type="caution">
    <text evidence="4">The sequence shown here is derived from an EMBL/GenBank/DDBJ whole genome shotgun (WGS) entry which is preliminary data.</text>
</comment>
<dbReference type="EC" id="2.7.7.48" evidence="1"/>
<sequence length="1223" mass="140037">MDIFIQNVPDHVNHVELRLFLRDKLRKLDIQAFDVFKKQGNNWAVLTVANPDNGRKFLSLYGFRGRQPLLFRFTILNCRPSNQKGKPEPLKVITLLQKEEDYKLRQGLQPSVEKPSAQPIFRFQCLMTGVWKYDRQGELVFDQKFKDIRVGSITFGKFALVIYLENANDQEYNWHGRIDIPYSILEHTIPTIEHGKRGSITLTLKSPPKFYQILNTEDLHLYTGGQTTAAPAVLPNLANLTLGGRRVAKLERLCSLHPRHDMSSALCMVYKLMFPSLHLVYQAWAFIKDFTVPDEHCWKTMGSWDPTGYIEAEYKQLENALARSNLEFEEKFQVQALVLEGTVTPAKMLELIPCISSTLGTHDSKLTALAIKTLGRQLPTPGPHVSSINFQEKTIRKLLYDNVEDARKAEMTYESLHGQRKQQQHLALTYKATVTPSGIILRGPDWSVSNRVLRKYAKHAGYFMRVFFADEDGLSVFYDPRASQEHVYSRFRKVLRQGVTVVGRTFEFLGFSHASLRCHQTWFMAPFSFEGKILRARDVIRDLGDFMHIQCSAKCAARIGQAFSDTIFAVPIPNTALVTETKDDVERNGRYFSDGCGTISLELVQKVWRALPPDRREQRPTVFQIRYRGAKGVLSLDTSLKGEQLYIRKSMTKYVAKEGWRDLELCGAAYRPLRMFLNHQFIKILEDLGVPLQSFMSIQNEARKTLEMVIKHPLNAASFLAEYSHSGIHAKIPRLFELMHYIGISFQADRFLTDLVEVAAMSSLRSLKYRARIPIQKGYLLYGIMDETNTLKEGQVYITTEELKDSGRRERSILLGDEVVVTRAPALHPGDVQLVAAVNVPETSPLRDLHNCIVFSQQGARDLPSQLSGGDLDGDLFHIIYDQRLIPDFTSPPADHAPASPLDLGRPVQVDDIIDFFIEFMNMDRLGQISNMHKIRADFKPLGTRDSDCITLAKLASDAVDFSKSGVPADLKQVPRGHDHIRPDFMAPGHNLVMNELGATELEELENEDIDDPDSLSVLDPDKSRVRYYRSEKVLGHLYRNIDEKKFFDRMKGDFEAMRHNWGGESLVQKLDRYINRETRFVQWEHHRSFAEDLREYYEQNMIDIMDTLRAHRGKPLTELEVFSGNILGKKERASTRYIREANQEVQERFDRDVSAIIRNIIQGDGDDDQDTEALPRSIACFKIALESKGWENQVTLKSWKYVAAAVCLEQLWKFQGGSLRRL</sequence>
<dbReference type="Pfam" id="PF05183">
    <property type="entry name" value="RdRP"/>
    <property type="match status" value="1"/>
</dbReference>
<dbReference type="Proteomes" id="UP000799777">
    <property type="component" value="Unassembled WGS sequence"/>
</dbReference>
<reference evidence="4" key="1">
    <citation type="journal article" date="2020" name="Stud. Mycol.">
        <title>101 Dothideomycetes genomes: a test case for predicting lifestyles and emergence of pathogens.</title>
        <authorList>
            <person name="Haridas S."/>
            <person name="Albert R."/>
            <person name="Binder M."/>
            <person name="Bloem J."/>
            <person name="Labutti K."/>
            <person name="Salamov A."/>
            <person name="Andreopoulos B."/>
            <person name="Baker S."/>
            <person name="Barry K."/>
            <person name="Bills G."/>
            <person name="Bluhm B."/>
            <person name="Cannon C."/>
            <person name="Castanera R."/>
            <person name="Culley D."/>
            <person name="Daum C."/>
            <person name="Ezra D."/>
            <person name="Gonzalez J."/>
            <person name="Henrissat B."/>
            <person name="Kuo A."/>
            <person name="Liang C."/>
            <person name="Lipzen A."/>
            <person name="Lutzoni F."/>
            <person name="Magnuson J."/>
            <person name="Mondo S."/>
            <person name="Nolan M."/>
            <person name="Ohm R."/>
            <person name="Pangilinan J."/>
            <person name="Park H.-J."/>
            <person name="Ramirez L."/>
            <person name="Alfaro M."/>
            <person name="Sun H."/>
            <person name="Tritt A."/>
            <person name="Yoshinaga Y."/>
            <person name="Zwiers L.-H."/>
            <person name="Turgeon B."/>
            <person name="Goodwin S."/>
            <person name="Spatafora J."/>
            <person name="Crous P."/>
            <person name="Grigoriev I."/>
        </authorList>
    </citation>
    <scope>NUCLEOTIDE SEQUENCE</scope>
    <source>
        <strain evidence="4">CBS 110217</strain>
    </source>
</reference>
<evidence type="ECO:0000256" key="1">
    <source>
        <dbReference type="RuleBase" id="RU363098"/>
    </source>
</evidence>
<dbReference type="InterPro" id="IPR057503">
    <property type="entry name" value="PH_RdRP"/>
</dbReference>
<accession>A0A9P4LRZ4</accession>
<evidence type="ECO:0000259" key="2">
    <source>
        <dbReference type="Pfam" id="PF05183"/>
    </source>
</evidence>
<keyword evidence="1" id="KW-0696">RNA-directed RNA polymerase</keyword>
<dbReference type="OrthoDB" id="6513042at2759"/>
<gene>
    <name evidence="4" type="ORF">EK21DRAFT_59091</name>
</gene>
<dbReference type="GO" id="GO:0003968">
    <property type="term" value="F:RNA-directed RNA polymerase activity"/>
    <property type="evidence" value="ECO:0007669"/>
    <property type="project" value="UniProtKB-KW"/>
</dbReference>
<feature type="domain" description="RDRP core" evidence="2">
    <location>
        <begin position="434"/>
        <end position="1042"/>
    </location>
</feature>
<dbReference type="InterPro" id="IPR007855">
    <property type="entry name" value="RDRP"/>
</dbReference>
<feature type="domain" description="RdRP-like PH" evidence="3">
    <location>
        <begin position="121"/>
        <end position="301"/>
    </location>
</feature>
<comment type="similarity">
    <text evidence="1">Belongs to the RdRP family.</text>
</comment>
<protein>
    <recommendedName>
        <fullName evidence="1">RNA-dependent RNA polymerase</fullName>
        <ecNumber evidence="1">2.7.7.48</ecNumber>
    </recommendedName>
</protein>
<keyword evidence="1" id="KW-0694">RNA-binding</keyword>
<dbReference type="InterPro" id="IPR057596">
    <property type="entry name" value="RDRP_core"/>
</dbReference>
<keyword evidence="1" id="KW-0808">Transferase</keyword>
<keyword evidence="1" id="KW-0548">Nucleotidyltransferase</keyword>
<dbReference type="Pfam" id="PF25358">
    <property type="entry name" value="PH_fung_RdRP"/>
    <property type="match status" value="1"/>
</dbReference>
<dbReference type="GO" id="GO:0031380">
    <property type="term" value="C:nuclear RNA-directed RNA polymerase complex"/>
    <property type="evidence" value="ECO:0007669"/>
    <property type="project" value="TreeGrafter"/>
</dbReference>
<comment type="catalytic activity">
    <reaction evidence="1">
        <text>RNA(n) + a ribonucleoside 5'-triphosphate = RNA(n+1) + diphosphate</text>
        <dbReference type="Rhea" id="RHEA:21248"/>
        <dbReference type="Rhea" id="RHEA-COMP:14527"/>
        <dbReference type="Rhea" id="RHEA-COMP:17342"/>
        <dbReference type="ChEBI" id="CHEBI:33019"/>
        <dbReference type="ChEBI" id="CHEBI:61557"/>
        <dbReference type="ChEBI" id="CHEBI:140395"/>
        <dbReference type="EC" id="2.7.7.48"/>
    </reaction>
</comment>
<proteinExistence type="inferred from homology"/>
<organism evidence="4 5">
    <name type="scientific">Setomelanomma holmii</name>
    <dbReference type="NCBI Taxonomy" id="210430"/>
    <lineage>
        <taxon>Eukaryota</taxon>
        <taxon>Fungi</taxon>
        <taxon>Dikarya</taxon>
        <taxon>Ascomycota</taxon>
        <taxon>Pezizomycotina</taxon>
        <taxon>Dothideomycetes</taxon>
        <taxon>Pleosporomycetidae</taxon>
        <taxon>Pleosporales</taxon>
        <taxon>Pleosporineae</taxon>
        <taxon>Phaeosphaeriaceae</taxon>
        <taxon>Setomelanomma</taxon>
    </lineage>
</organism>
<dbReference type="PANTHER" id="PTHR23079:SF17">
    <property type="entry name" value="RNA-DEPENDENT RNA POLYMERASE"/>
    <property type="match status" value="1"/>
</dbReference>
<dbReference type="GO" id="GO:0003723">
    <property type="term" value="F:RNA binding"/>
    <property type="evidence" value="ECO:0007669"/>
    <property type="project" value="UniProtKB-KW"/>
</dbReference>
<dbReference type="GO" id="GO:0030422">
    <property type="term" value="P:siRNA processing"/>
    <property type="evidence" value="ECO:0007669"/>
    <property type="project" value="TreeGrafter"/>
</dbReference>
<evidence type="ECO:0000259" key="3">
    <source>
        <dbReference type="Pfam" id="PF25358"/>
    </source>
</evidence>
<dbReference type="EMBL" id="ML978167">
    <property type="protein sequence ID" value="KAF2033269.1"/>
    <property type="molecule type" value="Genomic_DNA"/>
</dbReference>
<keyword evidence="5" id="KW-1185">Reference proteome</keyword>
<dbReference type="PANTHER" id="PTHR23079">
    <property type="entry name" value="RNA-DEPENDENT RNA POLYMERASE"/>
    <property type="match status" value="1"/>
</dbReference>